<dbReference type="AlphaFoldDB" id="T1A0J7"/>
<accession>T1A0J7</accession>
<reference evidence="1" key="1">
    <citation type="submission" date="2013-08" db="EMBL/GenBank/DDBJ databases">
        <authorList>
            <person name="Mendez C."/>
            <person name="Richter M."/>
            <person name="Ferrer M."/>
            <person name="Sanchez J."/>
        </authorList>
    </citation>
    <scope>NUCLEOTIDE SEQUENCE</scope>
</reference>
<reference evidence="1" key="2">
    <citation type="journal article" date="2014" name="ISME J.">
        <title>Microbial stratification in low pH oxic and suboxic macroscopic growths along an acid mine drainage.</title>
        <authorList>
            <person name="Mendez-Garcia C."/>
            <person name="Mesa V."/>
            <person name="Sprenger R.R."/>
            <person name="Richter M."/>
            <person name="Diez M.S."/>
            <person name="Solano J."/>
            <person name="Bargiela R."/>
            <person name="Golyshina O.V."/>
            <person name="Manteca A."/>
            <person name="Ramos J.L."/>
            <person name="Gallego J.R."/>
            <person name="Llorente I."/>
            <person name="Martins Dos Santos V.A."/>
            <person name="Jensen O.N."/>
            <person name="Pelaez A.I."/>
            <person name="Sanchez J."/>
            <person name="Ferrer M."/>
        </authorList>
    </citation>
    <scope>NUCLEOTIDE SEQUENCE</scope>
</reference>
<protein>
    <submittedName>
        <fullName evidence="1">Uncharacterized protein</fullName>
    </submittedName>
</protein>
<proteinExistence type="predicted"/>
<dbReference type="EMBL" id="AUZZ01004325">
    <property type="protein sequence ID" value="EQD54066.1"/>
    <property type="molecule type" value="Genomic_DNA"/>
</dbReference>
<sequence length="92" mass="10019">MWRNMLDTISKGTSFELVTYASVSATGTKEYEAVSAVQQKARDVISGVSTTFGVTPSLVTGEEILKFVEPEHLVPVTTISAQINKNIEEEVI</sequence>
<comment type="caution">
    <text evidence="1">The sequence shown here is derived from an EMBL/GenBank/DDBJ whole genome shotgun (WGS) entry which is preliminary data.</text>
</comment>
<organism evidence="1">
    <name type="scientific">mine drainage metagenome</name>
    <dbReference type="NCBI Taxonomy" id="410659"/>
    <lineage>
        <taxon>unclassified sequences</taxon>
        <taxon>metagenomes</taxon>
        <taxon>ecological metagenomes</taxon>
    </lineage>
</organism>
<evidence type="ECO:0000313" key="1">
    <source>
        <dbReference type="EMBL" id="EQD54066.1"/>
    </source>
</evidence>
<gene>
    <name evidence="1" type="ORF">B2A_06148</name>
</gene>
<name>T1A0J7_9ZZZZ</name>